<sequence length="109" mass="12637">MITVLFHYIRAMYLYNVTIIVENDKQKLIRQRIEALLFDHQHAAGSLSLLEMIDSPHKGTTYCVQLRAGGLAEIQAFQQSRLADFQEAIKQEYAEKVLLFDSIMKYLND</sequence>
<name>A0ABV7JSR7_9SPHI</name>
<dbReference type="EMBL" id="JBHRTA010000060">
    <property type="protein sequence ID" value="MFC3199796.1"/>
    <property type="molecule type" value="Genomic_DNA"/>
</dbReference>
<comment type="caution">
    <text evidence="1">The sequence shown here is derived from an EMBL/GenBank/DDBJ whole genome shotgun (WGS) entry which is preliminary data.</text>
</comment>
<protein>
    <submittedName>
        <fullName evidence="1">DUF4286 family protein</fullName>
    </submittedName>
</protein>
<organism evidence="1 2">
    <name type="scientific">Parapedobacter deserti</name>
    <dbReference type="NCBI Taxonomy" id="1912957"/>
    <lineage>
        <taxon>Bacteria</taxon>
        <taxon>Pseudomonadati</taxon>
        <taxon>Bacteroidota</taxon>
        <taxon>Sphingobacteriia</taxon>
        <taxon>Sphingobacteriales</taxon>
        <taxon>Sphingobacteriaceae</taxon>
        <taxon>Parapedobacter</taxon>
    </lineage>
</organism>
<dbReference type="InterPro" id="IPR025563">
    <property type="entry name" value="DUF4286"/>
</dbReference>
<dbReference type="Pfam" id="PF14114">
    <property type="entry name" value="DUF4286"/>
    <property type="match status" value="1"/>
</dbReference>
<evidence type="ECO:0000313" key="1">
    <source>
        <dbReference type="EMBL" id="MFC3199796.1"/>
    </source>
</evidence>
<evidence type="ECO:0000313" key="2">
    <source>
        <dbReference type="Proteomes" id="UP001595526"/>
    </source>
</evidence>
<gene>
    <name evidence="1" type="ORF">ACFOET_19415</name>
</gene>
<reference evidence="2" key="1">
    <citation type="journal article" date="2019" name="Int. J. Syst. Evol. Microbiol.">
        <title>The Global Catalogue of Microorganisms (GCM) 10K type strain sequencing project: providing services to taxonomists for standard genome sequencing and annotation.</title>
        <authorList>
            <consortium name="The Broad Institute Genomics Platform"/>
            <consortium name="The Broad Institute Genome Sequencing Center for Infectious Disease"/>
            <person name="Wu L."/>
            <person name="Ma J."/>
        </authorList>
    </citation>
    <scope>NUCLEOTIDE SEQUENCE [LARGE SCALE GENOMIC DNA]</scope>
    <source>
        <strain evidence="2">KCTC 52416</strain>
    </source>
</reference>
<accession>A0ABV7JSR7</accession>
<dbReference type="Proteomes" id="UP001595526">
    <property type="component" value="Unassembled WGS sequence"/>
</dbReference>
<proteinExistence type="predicted"/>
<keyword evidence="2" id="KW-1185">Reference proteome</keyword>